<organism evidence="1">
    <name type="scientific">Anguilla anguilla</name>
    <name type="common">European freshwater eel</name>
    <name type="synonym">Muraena anguilla</name>
    <dbReference type="NCBI Taxonomy" id="7936"/>
    <lineage>
        <taxon>Eukaryota</taxon>
        <taxon>Metazoa</taxon>
        <taxon>Chordata</taxon>
        <taxon>Craniata</taxon>
        <taxon>Vertebrata</taxon>
        <taxon>Euteleostomi</taxon>
        <taxon>Actinopterygii</taxon>
        <taxon>Neopterygii</taxon>
        <taxon>Teleostei</taxon>
        <taxon>Anguilliformes</taxon>
        <taxon>Anguillidae</taxon>
        <taxon>Anguilla</taxon>
    </lineage>
</organism>
<dbReference type="EMBL" id="GBXM01000703">
    <property type="protein sequence ID" value="JAI07875.1"/>
    <property type="molecule type" value="Transcribed_RNA"/>
</dbReference>
<reference evidence="1" key="2">
    <citation type="journal article" date="2015" name="Fish Shellfish Immunol.">
        <title>Early steps in the European eel (Anguilla anguilla)-Vibrio vulnificus interaction in the gills: Role of the RtxA13 toxin.</title>
        <authorList>
            <person name="Callol A."/>
            <person name="Pajuelo D."/>
            <person name="Ebbesson L."/>
            <person name="Teles M."/>
            <person name="MacKenzie S."/>
            <person name="Amaro C."/>
        </authorList>
    </citation>
    <scope>NUCLEOTIDE SEQUENCE</scope>
</reference>
<dbReference type="AlphaFoldDB" id="A0A0E9XZ05"/>
<protein>
    <submittedName>
        <fullName evidence="1">Uncharacterized protein</fullName>
    </submittedName>
</protein>
<reference evidence="1" key="1">
    <citation type="submission" date="2014-11" db="EMBL/GenBank/DDBJ databases">
        <authorList>
            <person name="Amaro Gonzalez C."/>
        </authorList>
    </citation>
    <scope>NUCLEOTIDE SEQUENCE</scope>
</reference>
<evidence type="ECO:0000313" key="1">
    <source>
        <dbReference type="EMBL" id="JAI07875.1"/>
    </source>
</evidence>
<accession>A0A0E9XZ05</accession>
<sequence>MTGKTRRGGVLLQQRDLRSNCPLQSAPPVAHVLLQPRNALLGVVLLPSLKLSWVMIPFHCSVKRLLRRCNVNTWFFRS</sequence>
<name>A0A0E9XZ05_ANGAN</name>
<proteinExistence type="predicted"/>